<protein>
    <recommendedName>
        <fullName evidence="8">Crp/Fnr family transcriptional regulator</fullName>
    </recommendedName>
</protein>
<dbReference type="GO" id="GO:0003677">
    <property type="term" value="F:DNA binding"/>
    <property type="evidence" value="ECO:0007669"/>
    <property type="project" value="UniProtKB-KW"/>
</dbReference>
<dbReference type="SUPFAM" id="SSF46785">
    <property type="entry name" value="Winged helix' DNA-binding domain"/>
    <property type="match status" value="1"/>
</dbReference>
<dbReference type="InterPro" id="IPR012318">
    <property type="entry name" value="HTH_CRP"/>
</dbReference>
<dbReference type="AlphaFoldDB" id="A0A1F6TN15"/>
<reference evidence="6 7" key="1">
    <citation type="journal article" date="2016" name="Nat. Commun.">
        <title>Thousands of microbial genomes shed light on interconnected biogeochemical processes in an aquifer system.</title>
        <authorList>
            <person name="Anantharaman K."/>
            <person name="Brown C.T."/>
            <person name="Hug L.A."/>
            <person name="Sharon I."/>
            <person name="Castelle C.J."/>
            <person name="Probst A.J."/>
            <person name="Thomas B.C."/>
            <person name="Singh A."/>
            <person name="Wilkins M.J."/>
            <person name="Karaoz U."/>
            <person name="Brodie E.L."/>
            <person name="Williams K.H."/>
            <person name="Hubbard S.S."/>
            <person name="Banfield J.F."/>
        </authorList>
    </citation>
    <scope>NUCLEOTIDE SEQUENCE [LARGE SCALE GENOMIC DNA]</scope>
</reference>
<dbReference type="PANTHER" id="PTHR24567:SF74">
    <property type="entry name" value="HTH-TYPE TRANSCRIPTIONAL REGULATOR ARCR"/>
    <property type="match status" value="1"/>
</dbReference>
<keyword evidence="1" id="KW-0805">Transcription regulation</keyword>
<dbReference type="STRING" id="1817760.A2151_03720"/>
<dbReference type="Pfam" id="PF13545">
    <property type="entry name" value="HTH_Crp_2"/>
    <property type="match status" value="1"/>
</dbReference>
<evidence type="ECO:0008006" key="8">
    <source>
        <dbReference type="Google" id="ProtNLM"/>
    </source>
</evidence>
<dbReference type="InterPro" id="IPR036388">
    <property type="entry name" value="WH-like_DNA-bd_sf"/>
</dbReference>
<dbReference type="InterPro" id="IPR000595">
    <property type="entry name" value="cNMP-bd_dom"/>
</dbReference>
<dbReference type="Proteomes" id="UP000178885">
    <property type="component" value="Unassembled WGS sequence"/>
</dbReference>
<dbReference type="Gene3D" id="1.10.10.10">
    <property type="entry name" value="Winged helix-like DNA-binding domain superfamily/Winged helix DNA-binding domain"/>
    <property type="match status" value="1"/>
</dbReference>
<dbReference type="InterPro" id="IPR018488">
    <property type="entry name" value="cNMP-bd_CS"/>
</dbReference>
<dbReference type="EMBL" id="MFSU01000080">
    <property type="protein sequence ID" value="OGI46527.1"/>
    <property type="molecule type" value="Genomic_DNA"/>
</dbReference>
<dbReference type="SMART" id="SM00419">
    <property type="entry name" value="HTH_CRP"/>
    <property type="match status" value="1"/>
</dbReference>
<name>A0A1F6TN15_9PROT</name>
<accession>A0A1F6TN15</accession>
<evidence type="ECO:0000259" key="5">
    <source>
        <dbReference type="PROSITE" id="PS51063"/>
    </source>
</evidence>
<dbReference type="InterPro" id="IPR050397">
    <property type="entry name" value="Env_Response_Regulators"/>
</dbReference>
<evidence type="ECO:0000256" key="2">
    <source>
        <dbReference type="ARBA" id="ARBA00023125"/>
    </source>
</evidence>
<dbReference type="SUPFAM" id="SSF51206">
    <property type="entry name" value="cAMP-binding domain-like"/>
    <property type="match status" value="1"/>
</dbReference>
<sequence>MNVFLKNIPLFTGLHEPELAVLSSDGVRKPFPRNALIIQQGAAGDALFIVLSGKVKVFLTSEDGKEVTLSTLGPGDFVGEMALIDNEPRSAGVMTMEPSEFFILSRADFRTALQSNANLAINLMKGLCQRLRITDDKIGALALLDVYGRVARTLMQLAKPRDGQYVVTERISQQEIANMVGASREMVNRIFRDLTAAGHIRMEEGRIVVNQSAIATH</sequence>
<evidence type="ECO:0000259" key="4">
    <source>
        <dbReference type="PROSITE" id="PS50042"/>
    </source>
</evidence>
<dbReference type="PROSITE" id="PS50042">
    <property type="entry name" value="CNMP_BINDING_3"/>
    <property type="match status" value="1"/>
</dbReference>
<keyword evidence="3" id="KW-0804">Transcription</keyword>
<evidence type="ECO:0000313" key="6">
    <source>
        <dbReference type="EMBL" id="OGI46527.1"/>
    </source>
</evidence>
<dbReference type="GO" id="GO:0003700">
    <property type="term" value="F:DNA-binding transcription factor activity"/>
    <property type="evidence" value="ECO:0007669"/>
    <property type="project" value="TreeGrafter"/>
</dbReference>
<dbReference type="PROSITE" id="PS51063">
    <property type="entry name" value="HTH_CRP_2"/>
    <property type="match status" value="1"/>
</dbReference>
<dbReference type="Pfam" id="PF00027">
    <property type="entry name" value="cNMP_binding"/>
    <property type="match status" value="1"/>
</dbReference>
<feature type="domain" description="Cyclic nucleotide-binding" evidence="4">
    <location>
        <begin position="10"/>
        <end position="130"/>
    </location>
</feature>
<proteinExistence type="predicted"/>
<dbReference type="CDD" id="cd00038">
    <property type="entry name" value="CAP_ED"/>
    <property type="match status" value="1"/>
</dbReference>
<dbReference type="PROSITE" id="PS00889">
    <property type="entry name" value="CNMP_BINDING_2"/>
    <property type="match status" value="1"/>
</dbReference>
<evidence type="ECO:0000256" key="3">
    <source>
        <dbReference type="ARBA" id="ARBA00023163"/>
    </source>
</evidence>
<evidence type="ECO:0000313" key="7">
    <source>
        <dbReference type="Proteomes" id="UP000178885"/>
    </source>
</evidence>
<gene>
    <name evidence="6" type="ORF">A2151_03720</name>
</gene>
<dbReference type="PRINTS" id="PR00103">
    <property type="entry name" value="CAMPKINASE"/>
</dbReference>
<organism evidence="6 7">
    <name type="scientific">Candidatus Muproteobacteria bacterium RBG_16_65_34</name>
    <dbReference type="NCBI Taxonomy" id="1817760"/>
    <lineage>
        <taxon>Bacteria</taxon>
        <taxon>Pseudomonadati</taxon>
        <taxon>Pseudomonadota</taxon>
        <taxon>Candidatus Muproteobacteria</taxon>
    </lineage>
</organism>
<dbReference type="InterPro" id="IPR018490">
    <property type="entry name" value="cNMP-bd_dom_sf"/>
</dbReference>
<feature type="domain" description="HTH crp-type" evidence="5">
    <location>
        <begin position="144"/>
        <end position="213"/>
    </location>
</feature>
<dbReference type="PANTHER" id="PTHR24567">
    <property type="entry name" value="CRP FAMILY TRANSCRIPTIONAL REGULATORY PROTEIN"/>
    <property type="match status" value="1"/>
</dbReference>
<dbReference type="InterPro" id="IPR014710">
    <property type="entry name" value="RmlC-like_jellyroll"/>
</dbReference>
<comment type="caution">
    <text evidence="6">The sequence shown here is derived from an EMBL/GenBank/DDBJ whole genome shotgun (WGS) entry which is preliminary data.</text>
</comment>
<dbReference type="PROSITE" id="PS00888">
    <property type="entry name" value="CNMP_BINDING_1"/>
    <property type="match status" value="1"/>
</dbReference>
<dbReference type="SMART" id="SM00100">
    <property type="entry name" value="cNMP"/>
    <property type="match status" value="1"/>
</dbReference>
<dbReference type="Gene3D" id="2.60.120.10">
    <property type="entry name" value="Jelly Rolls"/>
    <property type="match status" value="1"/>
</dbReference>
<dbReference type="InterPro" id="IPR036390">
    <property type="entry name" value="WH_DNA-bd_sf"/>
</dbReference>
<evidence type="ECO:0000256" key="1">
    <source>
        <dbReference type="ARBA" id="ARBA00023015"/>
    </source>
</evidence>
<keyword evidence="2" id="KW-0238">DNA-binding</keyword>
<dbReference type="GO" id="GO:0005829">
    <property type="term" value="C:cytosol"/>
    <property type="evidence" value="ECO:0007669"/>
    <property type="project" value="TreeGrafter"/>
</dbReference>